<keyword evidence="2" id="KW-1185">Reference proteome</keyword>
<dbReference type="RefSeq" id="WP_266054611.1">
    <property type="nucleotide sequence ID" value="NZ_JAPFQN010000001.1"/>
</dbReference>
<gene>
    <name evidence="1" type="ORF">OO013_00780</name>
</gene>
<comment type="caution">
    <text evidence="1">The sequence shown here is derived from an EMBL/GenBank/DDBJ whole genome shotgun (WGS) entry which is preliminary data.</text>
</comment>
<evidence type="ECO:0008006" key="3">
    <source>
        <dbReference type="Google" id="ProtNLM"/>
    </source>
</evidence>
<accession>A0ABT3RLV9</accession>
<proteinExistence type="predicted"/>
<protein>
    <recommendedName>
        <fullName evidence="3">Lipoyl-binding domain-containing protein</fullName>
    </recommendedName>
</protein>
<dbReference type="EMBL" id="JAPFQN010000001">
    <property type="protein sequence ID" value="MCX2742374.1"/>
    <property type="molecule type" value="Genomic_DNA"/>
</dbReference>
<evidence type="ECO:0000313" key="2">
    <source>
        <dbReference type="Proteomes" id="UP001209885"/>
    </source>
</evidence>
<sequence length="114" mass="13070">MTKGAKTFDDLGKKLSKKLRFKKFRLRIDGRKWIVEGQINPWAVIMEGPLSGEIVEVKNVEIPKGIRKGDDFVKDGEKLRLLSVADDLPTASANYREYLRFLQVNHLAQVLFII</sequence>
<organism evidence="1 2">
    <name type="scientific">Mangrovivirga halotolerans</name>
    <dbReference type="NCBI Taxonomy" id="2993936"/>
    <lineage>
        <taxon>Bacteria</taxon>
        <taxon>Pseudomonadati</taxon>
        <taxon>Bacteroidota</taxon>
        <taxon>Cytophagia</taxon>
        <taxon>Cytophagales</taxon>
        <taxon>Mangrovivirgaceae</taxon>
        <taxon>Mangrovivirga</taxon>
    </lineage>
</organism>
<evidence type="ECO:0000313" key="1">
    <source>
        <dbReference type="EMBL" id="MCX2742374.1"/>
    </source>
</evidence>
<name>A0ABT3RLV9_9BACT</name>
<reference evidence="1 2" key="1">
    <citation type="submission" date="2022-11" db="EMBL/GenBank/DDBJ databases">
        <title>The characterization of three novel Bacteroidetes species and genomic analysis of their roles in tidal elemental geochemical cycles.</title>
        <authorList>
            <person name="Ma K."/>
        </authorList>
    </citation>
    <scope>NUCLEOTIDE SEQUENCE [LARGE SCALE GENOMIC DNA]</scope>
    <source>
        <strain evidence="1 2">M17</strain>
    </source>
</reference>
<dbReference type="Proteomes" id="UP001209885">
    <property type="component" value="Unassembled WGS sequence"/>
</dbReference>